<proteinExistence type="predicted"/>
<evidence type="ECO:0000256" key="1">
    <source>
        <dbReference type="SAM" id="MobiDB-lite"/>
    </source>
</evidence>
<organism evidence="2">
    <name type="scientific">uncultured prokaryote</name>
    <dbReference type="NCBI Taxonomy" id="198431"/>
    <lineage>
        <taxon>unclassified sequences</taxon>
        <taxon>environmental samples</taxon>
    </lineage>
</organism>
<reference evidence="2" key="1">
    <citation type="submission" date="2015-06" db="EMBL/GenBank/DDBJ databases">
        <authorList>
            <person name="Joergensen T."/>
        </authorList>
    </citation>
    <scope>NUCLEOTIDE SEQUENCE</scope>
    <source>
        <plasmid evidence="2">pRGRH0670</plasmid>
    </source>
</reference>
<protein>
    <submittedName>
        <fullName evidence="2">Uncharacterized protein</fullName>
    </submittedName>
</protein>
<dbReference type="EMBL" id="LN853292">
    <property type="protein sequence ID" value="CRY95568.1"/>
    <property type="molecule type" value="Genomic_DNA"/>
</dbReference>
<name>A0A0H5Q139_9ZZZZ</name>
<keyword evidence="2" id="KW-0614">Plasmid</keyword>
<evidence type="ECO:0000313" key="2">
    <source>
        <dbReference type="EMBL" id="CRY95568.1"/>
    </source>
</evidence>
<sequence>MSETVPQSAAEKKARQRASKRAAGFVEVCVWVAPERVDEVRAFAASLPGPKPPKTPGQMSLFE</sequence>
<dbReference type="AlphaFoldDB" id="A0A0H5Q139"/>
<accession>A0A0H5Q139</accession>
<geneLocation type="plasmid" evidence="2">
    <name>pRGRH0670</name>
</geneLocation>
<feature type="region of interest" description="Disordered" evidence="1">
    <location>
        <begin position="1"/>
        <end position="22"/>
    </location>
</feature>
<reference evidence="2" key="2">
    <citation type="submission" date="2015-07" db="EMBL/GenBank/DDBJ databases">
        <title>Plasmids, circular viruses and viroids from rat gut.</title>
        <authorList>
            <person name="Jorgensen T.J."/>
            <person name="Hansen M.A."/>
            <person name="Xu Z."/>
            <person name="Tabak M.A."/>
            <person name="Sorensen S.J."/>
            <person name="Hansen L.H."/>
        </authorList>
    </citation>
    <scope>NUCLEOTIDE SEQUENCE</scope>
    <source>
        <plasmid evidence="2">pRGRH0670</plasmid>
    </source>
</reference>